<keyword evidence="4" id="KW-1185">Reference proteome</keyword>
<gene>
    <name evidence="3" type="ORF">C6570_15290</name>
</gene>
<dbReference type="KEGG" id="otk:C6570_15290"/>
<feature type="signal peptide" evidence="2">
    <location>
        <begin position="1"/>
        <end position="21"/>
    </location>
</feature>
<feature type="chain" id="PRO_5015676169" description="DUF4124 domain-containing protein" evidence="2">
    <location>
        <begin position="22"/>
        <end position="182"/>
    </location>
</feature>
<dbReference type="EMBL" id="CP027666">
    <property type="protein sequence ID" value="AVO36203.1"/>
    <property type="molecule type" value="Genomic_DNA"/>
</dbReference>
<organism evidence="3 4">
    <name type="scientific">Ottowia oryzae</name>
    <dbReference type="NCBI Taxonomy" id="2109914"/>
    <lineage>
        <taxon>Bacteria</taxon>
        <taxon>Pseudomonadati</taxon>
        <taxon>Pseudomonadota</taxon>
        <taxon>Betaproteobacteria</taxon>
        <taxon>Burkholderiales</taxon>
        <taxon>Comamonadaceae</taxon>
        <taxon>Ottowia</taxon>
    </lineage>
</organism>
<evidence type="ECO:0000313" key="3">
    <source>
        <dbReference type="EMBL" id="AVO36203.1"/>
    </source>
</evidence>
<evidence type="ECO:0000256" key="2">
    <source>
        <dbReference type="SAM" id="SignalP"/>
    </source>
</evidence>
<evidence type="ECO:0000256" key="1">
    <source>
        <dbReference type="SAM" id="MobiDB-lite"/>
    </source>
</evidence>
<reference evidence="3 4" key="1">
    <citation type="submission" date="2018-03" db="EMBL/GenBank/DDBJ databases">
        <title>Genome sequencing of Ottowia sp.</title>
        <authorList>
            <person name="Kim S.-J."/>
            <person name="Heo J."/>
            <person name="Kwon S.-W."/>
        </authorList>
    </citation>
    <scope>NUCLEOTIDE SEQUENCE [LARGE SCALE GENOMIC DNA]</scope>
    <source>
        <strain evidence="3 4">KADR8-3</strain>
    </source>
</reference>
<evidence type="ECO:0000313" key="4">
    <source>
        <dbReference type="Proteomes" id="UP000239709"/>
    </source>
</evidence>
<accession>A0A2S0MKH7</accession>
<dbReference type="OrthoDB" id="5298561at2"/>
<dbReference type="AlphaFoldDB" id="A0A2S0MKH7"/>
<feature type="region of interest" description="Disordered" evidence="1">
    <location>
        <begin position="60"/>
        <end position="149"/>
    </location>
</feature>
<protein>
    <recommendedName>
        <fullName evidence="5">DUF4124 domain-containing protein</fullName>
    </recommendedName>
</protein>
<sequence>MLISSLVAAASLLGAALPATAQERVYRCGNEYTNQIKGRSGCKLVEGGNVTIVRGTTASVGAAPAPYSNPSPSPARASGGGGGGGSSSPSTASAPPSAPRIDTPDQRARDSDAKTILEQELRRAETRQAELRKEYNNGEPERQGNERNYQKYLDRVAEMKASIARNQSDIDGLKRELGRFSR</sequence>
<name>A0A2S0MKH7_9BURK</name>
<dbReference type="Proteomes" id="UP000239709">
    <property type="component" value="Chromosome"/>
</dbReference>
<evidence type="ECO:0008006" key="5">
    <source>
        <dbReference type="Google" id="ProtNLM"/>
    </source>
</evidence>
<keyword evidence="2" id="KW-0732">Signal</keyword>
<feature type="compositionally biased region" description="Basic and acidic residues" evidence="1">
    <location>
        <begin position="102"/>
        <end position="149"/>
    </location>
</feature>
<proteinExistence type="predicted"/>